<evidence type="ECO:0000256" key="4">
    <source>
        <dbReference type="ARBA" id="ARBA00022692"/>
    </source>
</evidence>
<dbReference type="AlphaFoldDB" id="A0A366DWD1"/>
<comment type="subcellular location">
    <subcellularLocation>
        <location evidence="1">Cell membrane</location>
        <topology evidence="1">Multi-pass membrane protein</topology>
    </subcellularLocation>
</comment>
<accession>A0A366DWD1</accession>
<comment type="similarity">
    <text evidence="2">Belongs to the CpsC/CapA family.</text>
</comment>
<evidence type="ECO:0000256" key="6">
    <source>
        <dbReference type="ARBA" id="ARBA00023136"/>
    </source>
</evidence>
<comment type="caution">
    <text evidence="9">The sequence shown here is derived from an EMBL/GenBank/DDBJ whole genome shotgun (WGS) entry which is preliminary data.</text>
</comment>
<dbReference type="GO" id="GO:0004713">
    <property type="term" value="F:protein tyrosine kinase activity"/>
    <property type="evidence" value="ECO:0007669"/>
    <property type="project" value="UniProtKB-KW"/>
</dbReference>
<evidence type="ECO:0000256" key="2">
    <source>
        <dbReference type="ARBA" id="ARBA00006683"/>
    </source>
</evidence>
<dbReference type="InterPro" id="IPR050445">
    <property type="entry name" value="Bact_polysacc_biosynth/exp"/>
</dbReference>
<keyword evidence="4 7" id="KW-0812">Transmembrane</keyword>
<feature type="transmembrane region" description="Helical" evidence="7">
    <location>
        <begin position="176"/>
        <end position="194"/>
    </location>
</feature>
<keyword evidence="9" id="KW-0808">Transferase</keyword>
<gene>
    <name evidence="9" type="ORF">DFR74_102820</name>
</gene>
<evidence type="ECO:0000256" key="1">
    <source>
        <dbReference type="ARBA" id="ARBA00004651"/>
    </source>
</evidence>
<evidence type="ECO:0000256" key="7">
    <source>
        <dbReference type="SAM" id="Phobius"/>
    </source>
</evidence>
<dbReference type="PANTHER" id="PTHR32309">
    <property type="entry name" value="TYROSINE-PROTEIN KINASE"/>
    <property type="match status" value="1"/>
</dbReference>
<dbReference type="OrthoDB" id="9812433at2"/>
<dbReference type="Proteomes" id="UP000252586">
    <property type="component" value="Unassembled WGS sequence"/>
</dbReference>
<reference evidence="9 10" key="1">
    <citation type="submission" date="2018-06" db="EMBL/GenBank/DDBJ databases">
        <title>Genomic Encyclopedia of Type Strains, Phase IV (KMG-IV): sequencing the most valuable type-strain genomes for metagenomic binning, comparative biology and taxonomic classification.</title>
        <authorList>
            <person name="Goeker M."/>
        </authorList>
    </citation>
    <scope>NUCLEOTIDE SEQUENCE [LARGE SCALE GENOMIC DNA]</scope>
    <source>
        <strain evidence="9 10">DSM 44599</strain>
    </source>
</reference>
<keyword evidence="3" id="KW-1003">Cell membrane</keyword>
<evidence type="ECO:0000256" key="5">
    <source>
        <dbReference type="ARBA" id="ARBA00022989"/>
    </source>
</evidence>
<feature type="domain" description="Polysaccharide chain length determinant N-terminal" evidence="8">
    <location>
        <begin position="8"/>
        <end position="88"/>
    </location>
</feature>
<dbReference type="RefSeq" id="WP_067511161.1">
    <property type="nucleotide sequence ID" value="NZ_CP107943.1"/>
</dbReference>
<dbReference type="GO" id="GO:0005886">
    <property type="term" value="C:plasma membrane"/>
    <property type="evidence" value="ECO:0007669"/>
    <property type="project" value="UniProtKB-SubCell"/>
</dbReference>
<proteinExistence type="inferred from homology"/>
<dbReference type="SUPFAM" id="SSF52540">
    <property type="entry name" value="P-loop containing nucleoside triphosphate hydrolases"/>
    <property type="match status" value="1"/>
</dbReference>
<evidence type="ECO:0000313" key="10">
    <source>
        <dbReference type="Proteomes" id="UP000252586"/>
    </source>
</evidence>
<dbReference type="Pfam" id="PF02706">
    <property type="entry name" value="Wzz"/>
    <property type="match status" value="1"/>
</dbReference>
<feature type="transmembrane region" description="Helical" evidence="7">
    <location>
        <begin position="12"/>
        <end position="32"/>
    </location>
</feature>
<keyword evidence="6 7" id="KW-0472">Membrane</keyword>
<dbReference type="InterPro" id="IPR003856">
    <property type="entry name" value="LPS_length_determ_N"/>
</dbReference>
<dbReference type="InterPro" id="IPR027417">
    <property type="entry name" value="P-loop_NTPase"/>
</dbReference>
<keyword evidence="9" id="KW-0418">Kinase</keyword>
<keyword evidence="10" id="KW-1185">Reference proteome</keyword>
<dbReference type="Gene3D" id="3.40.50.300">
    <property type="entry name" value="P-loop containing nucleotide triphosphate hydrolases"/>
    <property type="match status" value="1"/>
</dbReference>
<evidence type="ECO:0000259" key="8">
    <source>
        <dbReference type="Pfam" id="PF02706"/>
    </source>
</evidence>
<name>A0A366DWD1_9NOCA</name>
<organism evidence="9 10">
    <name type="scientific">Nocardia puris</name>
    <dbReference type="NCBI Taxonomy" id="208602"/>
    <lineage>
        <taxon>Bacteria</taxon>
        <taxon>Bacillati</taxon>
        <taxon>Actinomycetota</taxon>
        <taxon>Actinomycetes</taxon>
        <taxon>Mycobacteriales</taxon>
        <taxon>Nocardiaceae</taxon>
        <taxon>Nocardia</taxon>
    </lineage>
</organism>
<dbReference type="PANTHER" id="PTHR32309:SF13">
    <property type="entry name" value="FERRIC ENTEROBACTIN TRANSPORT PROTEIN FEPE"/>
    <property type="match status" value="1"/>
</dbReference>
<evidence type="ECO:0000256" key="3">
    <source>
        <dbReference type="ARBA" id="ARBA00022475"/>
    </source>
</evidence>
<evidence type="ECO:0000313" key="9">
    <source>
        <dbReference type="EMBL" id="RBO94397.1"/>
    </source>
</evidence>
<keyword evidence="9" id="KW-0675">Receptor</keyword>
<dbReference type="EMBL" id="QNRE01000002">
    <property type="protein sequence ID" value="RBO94397.1"/>
    <property type="molecule type" value="Genomic_DNA"/>
</dbReference>
<keyword evidence="9" id="KW-0829">Tyrosine-protein kinase</keyword>
<dbReference type="STRING" id="1210090.GCA_001613185_04468"/>
<keyword evidence="5 7" id="KW-1133">Transmembrane helix</keyword>
<sequence>MNPNDIRGIVRRRWLIIGLCGLFGVAAAVYYAQSRPVTYTASSTMYVSMATGTSVNDSYQGGLAAQQRVRSYLELASSAEVAERVLAERALPISAEQLRARITASSPPATSLLTIAVTDSTAEGARELTDVVVAKFRTLVDELETIEATAAPAARVAVVDTAQVPTAPTGPGTSRLAALGLLAGLALGAVAALVRDRTDRRPRDNAEVEAAVGVPVFASVAPVPGAQDTGVRVARTRLHLLGDGTGTFVVTALSDRSAPEVAGALTRSFAAVGSRALLIDADTTGPATGEPGLAELFRNGGSAPDLIRHADDTGAGVLPVGGSAADTADALARGDLDKLLPDLRGRFDVIVIAAPPAAHPEALTLATAGTTVGVVEPARTTVTDLRARAELLTDSGGMLAGALVVEKARAGVRLLLGRGAR</sequence>
<protein>
    <submittedName>
        <fullName evidence="9">Receptor protein-tyrosine kinase</fullName>
    </submittedName>
</protein>